<dbReference type="OrthoDB" id="9094182at2"/>
<dbReference type="SUPFAM" id="SSF51120">
    <property type="entry name" value="beta-Roll"/>
    <property type="match status" value="1"/>
</dbReference>
<sequence length="1171" mass="119443">MAEMETSTSPLTTAEILRALRDLISDPQVKREFEWMAQQAGAVAGTAASTFPNPNSLTTDVGAESARETAAIADILRSLSSSVIDLPIKDELEWTAAQIGAVAGTAASAFPGRNSLTTGAATAIVASAGLSGLRLNLDNTIADITKGVDSATRSNPNLLIAAPGENVLSLPAQQRLGIQSVRLQLNGDPVHDSLLYRGYVREIEKTLSSTFNADFATSDDAQAVAWRGLRQELWQETSKATLTSRYASGTSPAALRGELSPEALKGRLTSALLDKTGLTQRQALLGDLSTVTATTWRILAGTRDVLGIVGNAAIIDDPNASDAAKARAIADICRQGSTLLQIAGGVAIDAATGMSPREILKTFATRYAAGVDPGVLHAMPSSTARTAASPGASSAALKAAAGISLFAGLGSVASDATRIATSSDPILIAQSSTSLAATAAYVSSDLVRALATTTKATQVATKLGIAGCALGVVTGAVGLAGAIRDLQNNPTSGAAKWAVANSAIQIGAAVFAGVAAVVCPPAALLTVLLPDFGAIGRAIDLQSLKDDFWAQGLHHEWDVLKALHTIAALDATPMVNWFSGVYTPKIQGDMRSSMNTEWYWSAFDERAASVIREGTDHAEALKALRSKTGAAELIDISYNRADFNWLGQERSLFGTAVAVFDKNGHDTAKDRTVRGAAVAIGGDAAVKDDVVDHIVLIQANFDPSAARPADQAVGDGDTPRAAVAAGPAVELDRGGDNLVVVQAANSRVTSTGDSNDVYQVANGTDYDIDDRVGGKDEVRFAASGNGQKFTLQGKGIEFYTGSSYDDIVMGTAGADIYRSGGGNDQITLGAGNDQAVAGGASQLDLGDGDDLAFLTEIGSRVTGGAGQDAVFLTDAVKEAVSLTASAAPGEATLALSAAKPGEAPVSHLLGVEGVWLTAAADRVALALDAAGSAPAILDIQAVDTAAGDDVITSRASNVTISAEAGNDSITIGSGDAGGPRVEGVVVVAGPGDDSVSVAGDASLRVELNDGDDRISASQQTAGFIEIAAVTGGGHKSIDLGTANAVFRLGSTDSGELDVVDGRDRARAGHLLAFDFANESADRLVLTVSRDSSETLTCGIATVGGKLNIALHSANTGNSFICVGNEAYGIDAAAGLLSQQMASLGQRSASVQLSALPPEMHAPLNLAANPIA</sequence>
<name>A0A2V3UB58_9HYPH</name>
<evidence type="ECO:0008006" key="3">
    <source>
        <dbReference type="Google" id="ProtNLM"/>
    </source>
</evidence>
<proteinExistence type="predicted"/>
<keyword evidence="2" id="KW-1185">Reference proteome</keyword>
<organism evidence="1 2">
    <name type="scientific">Chelatococcus asaccharovorans</name>
    <dbReference type="NCBI Taxonomy" id="28210"/>
    <lineage>
        <taxon>Bacteria</taxon>
        <taxon>Pseudomonadati</taxon>
        <taxon>Pseudomonadota</taxon>
        <taxon>Alphaproteobacteria</taxon>
        <taxon>Hyphomicrobiales</taxon>
        <taxon>Chelatococcaceae</taxon>
        <taxon>Chelatococcus</taxon>
    </lineage>
</organism>
<gene>
    <name evidence="1" type="ORF">C7450_103271</name>
</gene>
<dbReference type="RefSeq" id="WP_110374050.1">
    <property type="nucleotide sequence ID" value="NZ_JAHBRY010000001.1"/>
</dbReference>
<dbReference type="GO" id="GO:0005509">
    <property type="term" value="F:calcium ion binding"/>
    <property type="evidence" value="ECO:0007669"/>
    <property type="project" value="InterPro"/>
</dbReference>
<dbReference type="EMBL" id="QJJK01000003">
    <property type="protein sequence ID" value="PXW61753.1"/>
    <property type="molecule type" value="Genomic_DNA"/>
</dbReference>
<dbReference type="Proteomes" id="UP000248021">
    <property type="component" value="Unassembled WGS sequence"/>
</dbReference>
<accession>A0A2V3UB58</accession>
<dbReference type="Gene3D" id="2.150.10.10">
    <property type="entry name" value="Serralysin-like metalloprotease, C-terminal"/>
    <property type="match status" value="1"/>
</dbReference>
<dbReference type="AlphaFoldDB" id="A0A2V3UB58"/>
<reference evidence="1 2" key="1">
    <citation type="submission" date="2018-05" db="EMBL/GenBank/DDBJ databases">
        <title>Genomic Encyclopedia of Type Strains, Phase IV (KMG-IV): sequencing the most valuable type-strain genomes for metagenomic binning, comparative biology and taxonomic classification.</title>
        <authorList>
            <person name="Goeker M."/>
        </authorList>
    </citation>
    <scope>NUCLEOTIDE SEQUENCE [LARGE SCALE GENOMIC DNA]</scope>
    <source>
        <strain evidence="1 2">DSM 6462</strain>
    </source>
</reference>
<comment type="caution">
    <text evidence="1">The sequence shown here is derived from an EMBL/GenBank/DDBJ whole genome shotgun (WGS) entry which is preliminary data.</text>
</comment>
<evidence type="ECO:0000313" key="2">
    <source>
        <dbReference type="Proteomes" id="UP000248021"/>
    </source>
</evidence>
<dbReference type="Gene3D" id="2.160.20.160">
    <property type="match status" value="1"/>
</dbReference>
<dbReference type="InterPro" id="IPR011049">
    <property type="entry name" value="Serralysin-like_metalloprot_C"/>
</dbReference>
<evidence type="ECO:0000313" key="1">
    <source>
        <dbReference type="EMBL" id="PXW61753.1"/>
    </source>
</evidence>
<protein>
    <recommendedName>
        <fullName evidence="3">Ca2+-binding RTX toxin-like protein</fullName>
    </recommendedName>
</protein>